<dbReference type="PROSITE" id="PS00080">
    <property type="entry name" value="MULTICOPPER_OXIDASE2"/>
    <property type="match status" value="1"/>
</dbReference>
<evidence type="ECO:0000313" key="13">
    <source>
        <dbReference type="Proteomes" id="UP001172102"/>
    </source>
</evidence>
<evidence type="ECO:0000313" key="12">
    <source>
        <dbReference type="EMBL" id="KAK0720961.1"/>
    </source>
</evidence>
<dbReference type="CDD" id="cd13898">
    <property type="entry name" value="CuRO_3_Abr2_like"/>
    <property type="match status" value="1"/>
</dbReference>
<dbReference type="Pfam" id="PF07731">
    <property type="entry name" value="Cu-oxidase_2"/>
    <property type="match status" value="1"/>
</dbReference>
<keyword evidence="6" id="KW-0186">Copper</keyword>
<dbReference type="Pfam" id="PF07732">
    <property type="entry name" value="Cu-oxidase_3"/>
    <property type="match status" value="1"/>
</dbReference>
<name>A0AA40AS20_9PEZI</name>
<feature type="domain" description="Plastocyanin-like" evidence="10">
    <location>
        <begin position="479"/>
        <end position="602"/>
    </location>
</feature>
<dbReference type="InterPro" id="IPR045087">
    <property type="entry name" value="Cu-oxidase_fam"/>
</dbReference>
<keyword evidence="2" id="KW-0479">Metal-binding</keyword>
<accession>A0AA40AS20</accession>
<evidence type="ECO:0000256" key="1">
    <source>
        <dbReference type="ARBA" id="ARBA00010609"/>
    </source>
</evidence>
<evidence type="ECO:0000259" key="9">
    <source>
        <dbReference type="Pfam" id="PF00394"/>
    </source>
</evidence>
<dbReference type="InterPro" id="IPR002355">
    <property type="entry name" value="Cu_oxidase_Cu_BS"/>
</dbReference>
<dbReference type="GO" id="GO:0016491">
    <property type="term" value="F:oxidoreductase activity"/>
    <property type="evidence" value="ECO:0007669"/>
    <property type="project" value="UniProtKB-KW"/>
</dbReference>
<dbReference type="InterPro" id="IPR008972">
    <property type="entry name" value="Cupredoxin"/>
</dbReference>
<dbReference type="SUPFAM" id="SSF49503">
    <property type="entry name" value="Cupredoxins"/>
    <property type="match status" value="3"/>
</dbReference>
<dbReference type="EMBL" id="JAUKUA010000003">
    <property type="protein sequence ID" value="KAK0720961.1"/>
    <property type="molecule type" value="Genomic_DNA"/>
</dbReference>
<evidence type="ECO:0000256" key="6">
    <source>
        <dbReference type="ARBA" id="ARBA00023008"/>
    </source>
</evidence>
<feature type="domain" description="Plastocyanin-like" evidence="9">
    <location>
        <begin position="187"/>
        <end position="392"/>
    </location>
</feature>
<keyword evidence="13" id="KW-1185">Reference proteome</keyword>
<evidence type="ECO:0000256" key="7">
    <source>
        <dbReference type="ARBA" id="ARBA00023180"/>
    </source>
</evidence>
<keyword evidence="5" id="KW-0560">Oxidoreductase</keyword>
<feature type="signal peptide" evidence="8">
    <location>
        <begin position="1"/>
        <end position="25"/>
    </location>
</feature>
<evidence type="ECO:0000256" key="3">
    <source>
        <dbReference type="ARBA" id="ARBA00022729"/>
    </source>
</evidence>
<evidence type="ECO:0000256" key="5">
    <source>
        <dbReference type="ARBA" id="ARBA00023002"/>
    </source>
</evidence>
<keyword evidence="7" id="KW-0325">Glycoprotein</keyword>
<evidence type="ECO:0000259" key="11">
    <source>
        <dbReference type="Pfam" id="PF07732"/>
    </source>
</evidence>
<dbReference type="PANTHER" id="PTHR11709:SF488">
    <property type="entry name" value="LACCASE-RELATED"/>
    <property type="match status" value="1"/>
</dbReference>
<evidence type="ECO:0000256" key="8">
    <source>
        <dbReference type="SAM" id="SignalP"/>
    </source>
</evidence>
<dbReference type="FunFam" id="2.60.40.420:FF:000036">
    <property type="entry name" value="L-ascorbate oxidase"/>
    <property type="match status" value="1"/>
</dbReference>
<dbReference type="Pfam" id="PF00394">
    <property type="entry name" value="Cu-oxidase"/>
    <property type="match status" value="1"/>
</dbReference>
<sequence length="617" mass="67078">MGAASRNTGVWLLATLATFLTFAQAKGGIKDFADAQGPRKFDLTLTWEVFAPDGFPREMALINGGFPGPTLEINQGDEVEVLIHNKMPYNTTVHFHGIEQYLTPWSDGVPGITQRQVLPGESFLYTWTATQYGAYWYHAHQAGQLDDGLYGAITIHPKKSQATPFSHISKDDATLQAINRAARDPRPLLLGDWRHIPSPEVQDLTHKANMELSCYDSLLFNGKGSVECWSPERIAAAVSDQQEDYLKSANLTSLTPKGCLPRVVIADIISDGADTHPETIPASVFDVCAASSGGKEVIAVNKTTEEPLKWVAIDLVGAYGLLTVTFSIDSLSVWVYAVDGEYIIPQLVQAITVTNGDRYSILVPLTAAGDYPIRVASVLPVMAISGTATLSYRTEDPAAPLAAPTPYINDAGEAVDGSVVFFSVDAQKQLEPLPIASTAAQSFPLYMRTVGASFEWALNSSKFPAAVIDWGTEPVILFHPQPYVQNNVTITTLNDTWIDMVFITADVPMPPHPIHKHGNKMWLIGQGTGEFTWGSVNEAIAAIPGNFNLVDPPRRDGFSTAAATDAKTWTAVRYHVTNPGAWLLHCHIQSHLLGGMAVAIQDGVDHWPLVPAEYVNY</sequence>
<dbReference type="InterPro" id="IPR011706">
    <property type="entry name" value="Cu-oxidase_C"/>
</dbReference>
<comment type="similarity">
    <text evidence="1">Belongs to the multicopper oxidase family.</text>
</comment>
<comment type="caution">
    <text evidence="12">The sequence shown here is derived from an EMBL/GenBank/DDBJ whole genome shotgun (WGS) entry which is preliminary data.</text>
</comment>
<protein>
    <submittedName>
        <fullName evidence="12">Multicopper oxidase</fullName>
    </submittedName>
</protein>
<keyword evidence="4" id="KW-0677">Repeat</keyword>
<dbReference type="PROSITE" id="PS00079">
    <property type="entry name" value="MULTICOPPER_OXIDASE1"/>
    <property type="match status" value="1"/>
</dbReference>
<dbReference type="GO" id="GO:0005507">
    <property type="term" value="F:copper ion binding"/>
    <property type="evidence" value="ECO:0007669"/>
    <property type="project" value="InterPro"/>
</dbReference>
<proteinExistence type="inferred from homology"/>
<feature type="chain" id="PRO_5041386903" evidence="8">
    <location>
        <begin position="26"/>
        <end position="617"/>
    </location>
</feature>
<dbReference type="PANTHER" id="PTHR11709">
    <property type="entry name" value="MULTI-COPPER OXIDASE"/>
    <property type="match status" value="1"/>
</dbReference>
<dbReference type="AlphaFoldDB" id="A0AA40AS20"/>
<dbReference type="InterPro" id="IPR001117">
    <property type="entry name" value="Cu-oxidase_2nd"/>
</dbReference>
<evidence type="ECO:0000256" key="2">
    <source>
        <dbReference type="ARBA" id="ARBA00022723"/>
    </source>
</evidence>
<feature type="domain" description="Plastocyanin-like" evidence="11">
    <location>
        <begin position="46"/>
        <end position="159"/>
    </location>
</feature>
<keyword evidence="3 8" id="KW-0732">Signal</keyword>
<organism evidence="12 13">
    <name type="scientific">Lasiosphaeris hirsuta</name>
    <dbReference type="NCBI Taxonomy" id="260670"/>
    <lineage>
        <taxon>Eukaryota</taxon>
        <taxon>Fungi</taxon>
        <taxon>Dikarya</taxon>
        <taxon>Ascomycota</taxon>
        <taxon>Pezizomycotina</taxon>
        <taxon>Sordariomycetes</taxon>
        <taxon>Sordariomycetidae</taxon>
        <taxon>Sordariales</taxon>
        <taxon>Lasiosphaeriaceae</taxon>
        <taxon>Lasiosphaeris</taxon>
    </lineage>
</organism>
<evidence type="ECO:0000256" key="4">
    <source>
        <dbReference type="ARBA" id="ARBA00022737"/>
    </source>
</evidence>
<dbReference type="CDD" id="cd13876">
    <property type="entry name" value="CuRO_2_Abr2_like"/>
    <property type="match status" value="1"/>
</dbReference>
<dbReference type="Proteomes" id="UP001172102">
    <property type="component" value="Unassembled WGS sequence"/>
</dbReference>
<evidence type="ECO:0000259" key="10">
    <source>
        <dbReference type="Pfam" id="PF07731"/>
    </source>
</evidence>
<dbReference type="InterPro" id="IPR011707">
    <property type="entry name" value="Cu-oxidase-like_N"/>
</dbReference>
<dbReference type="Gene3D" id="2.60.40.420">
    <property type="entry name" value="Cupredoxins - blue copper proteins"/>
    <property type="match status" value="3"/>
</dbReference>
<reference evidence="12" key="1">
    <citation type="submission" date="2023-06" db="EMBL/GenBank/DDBJ databases">
        <title>Genome-scale phylogeny and comparative genomics of the fungal order Sordariales.</title>
        <authorList>
            <consortium name="Lawrence Berkeley National Laboratory"/>
            <person name="Hensen N."/>
            <person name="Bonometti L."/>
            <person name="Westerberg I."/>
            <person name="Brannstrom I.O."/>
            <person name="Guillou S."/>
            <person name="Cros-Aarteil S."/>
            <person name="Calhoun S."/>
            <person name="Haridas S."/>
            <person name="Kuo A."/>
            <person name="Mondo S."/>
            <person name="Pangilinan J."/>
            <person name="Riley R."/>
            <person name="Labutti K."/>
            <person name="Andreopoulos B."/>
            <person name="Lipzen A."/>
            <person name="Chen C."/>
            <person name="Yanf M."/>
            <person name="Daum C."/>
            <person name="Ng V."/>
            <person name="Clum A."/>
            <person name="Steindorff A."/>
            <person name="Ohm R."/>
            <person name="Martin F."/>
            <person name="Silar P."/>
            <person name="Natvig D."/>
            <person name="Lalanne C."/>
            <person name="Gautier V."/>
            <person name="Ament-Velasquez S.L."/>
            <person name="Kruys A."/>
            <person name="Hutchinson M.I."/>
            <person name="Powell A.J."/>
            <person name="Barry K."/>
            <person name="Miller A.N."/>
            <person name="Grigoriev I.V."/>
            <person name="Debuchy R."/>
            <person name="Gladieux P."/>
            <person name="Thoren M.H."/>
            <person name="Johannesson H."/>
        </authorList>
    </citation>
    <scope>NUCLEOTIDE SEQUENCE</scope>
    <source>
        <strain evidence="12">SMH4607-1</strain>
    </source>
</reference>
<gene>
    <name evidence="12" type="ORF">B0H67DRAFT_484129</name>
</gene>
<dbReference type="InterPro" id="IPR033138">
    <property type="entry name" value="Cu_oxidase_CS"/>
</dbReference>
<dbReference type="CDD" id="cd13850">
    <property type="entry name" value="CuRO_1_Abr2_like"/>
    <property type="match status" value="1"/>
</dbReference>